<dbReference type="Proteomes" id="UP001179858">
    <property type="component" value="Chromosome"/>
</dbReference>
<dbReference type="AlphaFoldDB" id="A0AAF0GS68"/>
<dbReference type="Gene3D" id="3.90.1150.10">
    <property type="entry name" value="Aspartate Aminotransferase, domain 1"/>
    <property type="match status" value="1"/>
</dbReference>
<comment type="function">
    <text evidence="7">Involved in phosphonate degradation.</text>
</comment>
<dbReference type="InterPro" id="IPR015422">
    <property type="entry name" value="PyrdxlP-dep_Trfase_small"/>
</dbReference>
<name>A0AAF0GS68_LATSK</name>
<evidence type="ECO:0000256" key="9">
    <source>
        <dbReference type="PIRSR" id="PIRSR000524-50"/>
    </source>
</evidence>
<dbReference type="PIRSF" id="PIRSF000524">
    <property type="entry name" value="SPT"/>
    <property type="match status" value="1"/>
</dbReference>
<keyword evidence="2 7" id="KW-0032">Aminotransferase</keyword>
<feature type="binding site" evidence="8">
    <location>
        <position position="343"/>
    </location>
    <ligand>
        <name>substrate</name>
    </ligand>
</feature>
<sequence>MNQPYLLLTPGPLSTSAAVKEAMQVDLSTWDQDYLAITEDIRQQLVALAQAKLDTYTAVLLQGSGSYGVEAVLNTVLPKKEQQAYGCLMIAINGAYGKRMAEMADRLQIQHVDLEVPETEPITLELVQTFFKQHPEITHFAMIHCETTTGILNPIETIFPWVKAQNVTTIVDAMSSFGGIPIDVPALGIDFLISSANKCIQGVPGFSFVIANCRQLENCQNRSTSVSLDLYAQYISFKEHPGKWRFTSPTHTVLAFQEALHELALEGGIEARHCRYRQNQTTLVAGMQSLGYETILPTDYQSPIITTFKMPSDSFDFQTFYDILKRRHFVIYPGKTTKVPSFRIGTIGNVDGTQIATLLETIKTVQQYL</sequence>
<dbReference type="PANTHER" id="PTHR42778:SF1">
    <property type="entry name" value="2-AMINOETHYLPHOSPHONATE--PYRUVATE TRANSAMINASE"/>
    <property type="match status" value="1"/>
</dbReference>
<dbReference type="InterPro" id="IPR012703">
    <property type="entry name" value="NH2EtPonate_pyrv_transaminase"/>
</dbReference>
<accession>A0AAF0GS68</accession>
<evidence type="ECO:0000256" key="1">
    <source>
        <dbReference type="ARBA" id="ARBA00001933"/>
    </source>
</evidence>
<reference evidence="11" key="1">
    <citation type="submission" date="2023-04" db="EMBL/GenBank/DDBJ databases">
        <title>Novel strain of Lactilactobacillus sakei and use thereof.</title>
        <authorList>
            <person name="Kim S.Y."/>
        </authorList>
    </citation>
    <scope>NUCLEOTIDE SEQUENCE</scope>
    <source>
        <strain evidence="11">HUP1</strain>
    </source>
</reference>
<dbReference type="InterPro" id="IPR015424">
    <property type="entry name" value="PyrdxlP-dep_Trfase"/>
</dbReference>
<organism evidence="11 12">
    <name type="scientific">Latilactobacillus sakei</name>
    <name type="common">Lactobacillus sakei</name>
    <dbReference type="NCBI Taxonomy" id="1599"/>
    <lineage>
        <taxon>Bacteria</taxon>
        <taxon>Bacillati</taxon>
        <taxon>Bacillota</taxon>
        <taxon>Bacilli</taxon>
        <taxon>Lactobacillales</taxon>
        <taxon>Lactobacillaceae</taxon>
        <taxon>Latilactobacillus</taxon>
    </lineage>
</organism>
<feature type="domain" description="Aminotransferase class V" evidence="10">
    <location>
        <begin position="28"/>
        <end position="342"/>
    </location>
</feature>
<keyword evidence="3 7" id="KW-0808">Transferase</keyword>
<proteinExistence type="inferred from homology"/>
<dbReference type="NCBIfam" id="TIGR03301">
    <property type="entry name" value="PhnW-AepZ"/>
    <property type="match status" value="1"/>
</dbReference>
<evidence type="ECO:0000313" key="12">
    <source>
        <dbReference type="Proteomes" id="UP001179858"/>
    </source>
</evidence>
<evidence type="ECO:0000313" key="11">
    <source>
        <dbReference type="EMBL" id="WGI18960.1"/>
    </source>
</evidence>
<dbReference type="Pfam" id="PF00266">
    <property type="entry name" value="Aminotran_5"/>
    <property type="match status" value="1"/>
</dbReference>
<evidence type="ECO:0000256" key="7">
    <source>
        <dbReference type="HAMAP-Rule" id="MF_01376"/>
    </source>
</evidence>
<dbReference type="InterPro" id="IPR015421">
    <property type="entry name" value="PyrdxlP-dep_Trfase_major"/>
</dbReference>
<evidence type="ECO:0000256" key="8">
    <source>
        <dbReference type="PIRSR" id="PIRSR000524-1"/>
    </source>
</evidence>
<keyword evidence="5 7" id="KW-0670">Pyruvate</keyword>
<protein>
    <recommendedName>
        <fullName evidence="7">2-aminoethylphosphonate--pyruvate transaminase</fullName>
        <ecNumber evidence="7">2.6.1.37</ecNumber>
    </recommendedName>
    <alternativeName>
        <fullName evidence="7">2-aminoethylphosphonate aminotransferase</fullName>
    </alternativeName>
    <alternativeName>
        <fullName evidence="7">AEP transaminase</fullName>
        <shortName evidence="7">AEPT</shortName>
    </alternativeName>
</protein>
<dbReference type="Gene3D" id="3.40.640.10">
    <property type="entry name" value="Type I PLP-dependent aspartate aminotransferase-like (Major domain)"/>
    <property type="match status" value="1"/>
</dbReference>
<comment type="similarity">
    <text evidence="7">Belongs to the class-V pyridoxal-phosphate-dependent aminotransferase family. PhnW subfamily.</text>
</comment>
<dbReference type="EMBL" id="CP122959">
    <property type="protein sequence ID" value="WGI18960.1"/>
    <property type="molecule type" value="Genomic_DNA"/>
</dbReference>
<comment type="subunit">
    <text evidence="7">Homodimer.</text>
</comment>
<comment type="catalytic activity">
    <reaction evidence="6 7">
        <text>(2-aminoethyl)phosphonate + pyruvate = phosphonoacetaldehyde + L-alanine</text>
        <dbReference type="Rhea" id="RHEA:17021"/>
        <dbReference type="ChEBI" id="CHEBI:15361"/>
        <dbReference type="ChEBI" id="CHEBI:57418"/>
        <dbReference type="ChEBI" id="CHEBI:57972"/>
        <dbReference type="ChEBI" id="CHEBI:58383"/>
        <dbReference type="EC" id="2.6.1.37"/>
    </reaction>
</comment>
<dbReference type="EC" id="2.6.1.37" evidence="7"/>
<evidence type="ECO:0000256" key="3">
    <source>
        <dbReference type="ARBA" id="ARBA00022679"/>
    </source>
</evidence>
<keyword evidence="4 7" id="KW-0663">Pyridoxal phosphate</keyword>
<dbReference type="GO" id="GO:0047304">
    <property type="term" value="F:2-aminoethylphosphonate-pyruvate transaminase activity"/>
    <property type="evidence" value="ECO:0007669"/>
    <property type="project" value="UniProtKB-UniRule"/>
</dbReference>
<dbReference type="GO" id="GO:0019700">
    <property type="term" value="P:organic phosphonate catabolic process"/>
    <property type="evidence" value="ECO:0007669"/>
    <property type="project" value="UniProtKB-UniRule"/>
</dbReference>
<comment type="cofactor">
    <cofactor evidence="1 7 9">
        <name>pyridoxal 5'-phosphate</name>
        <dbReference type="ChEBI" id="CHEBI:597326"/>
    </cofactor>
</comment>
<dbReference type="InterPro" id="IPR000192">
    <property type="entry name" value="Aminotrans_V_dom"/>
</dbReference>
<feature type="modified residue" description="N6-(pyridoxal phosphate)lysine" evidence="7 9">
    <location>
        <position position="198"/>
    </location>
</feature>
<dbReference type="NCBIfam" id="NF010006">
    <property type="entry name" value="PRK13479.1"/>
    <property type="match status" value="1"/>
</dbReference>
<evidence type="ECO:0000256" key="2">
    <source>
        <dbReference type="ARBA" id="ARBA00022576"/>
    </source>
</evidence>
<dbReference type="RefSeq" id="WP_280102786.1">
    <property type="nucleotide sequence ID" value="NZ_CP122959.1"/>
</dbReference>
<evidence type="ECO:0000256" key="6">
    <source>
        <dbReference type="ARBA" id="ARBA00049460"/>
    </source>
</evidence>
<dbReference type="HAMAP" id="MF_01376">
    <property type="entry name" value="PhnW_aminotrans_5"/>
    <property type="match status" value="1"/>
</dbReference>
<dbReference type="NCBIfam" id="TIGR02326">
    <property type="entry name" value="transamin_PhnW"/>
    <property type="match status" value="1"/>
</dbReference>
<evidence type="ECO:0000256" key="5">
    <source>
        <dbReference type="ARBA" id="ARBA00023317"/>
    </source>
</evidence>
<evidence type="ECO:0000256" key="4">
    <source>
        <dbReference type="ARBA" id="ARBA00022898"/>
    </source>
</evidence>
<gene>
    <name evidence="7 11" type="primary">phnW</name>
    <name evidence="11" type="ORF">QBD03_09470</name>
</gene>
<dbReference type="InterPro" id="IPR024169">
    <property type="entry name" value="SP_NH2Trfase/AEP_transaminase"/>
</dbReference>
<dbReference type="SUPFAM" id="SSF53383">
    <property type="entry name" value="PLP-dependent transferases"/>
    <property type="match status" value="1"/>
</dbReference>
<evidence type="ECO:0000259" key="10">
    <source>
        <dbReference type="Pfam" id="PF00266"/>
    </source>
</evidence>
<dbReference type="PANTHER" id="PTHR42778">
    <property type="entry name" value="2-AMINOETHYLPHOSPHONATE--PYRUVATE TRANSAMINASE"/>
    <property type="match status" value="1"/>
</dbReference>